<keyword evidence="1" id="KW-1133">Transmembrane helix</keyword>
<reference evidence="2 3" key="1">
    <citation type="journal article" date="2015" name="Genome Announc.">
        <title>Complete Genome Sequence of Polypropylene Glycol- and Polyethylene Glycol-Degrading Sphingopyxis macrogoltabida Strain EY-1.</title>
        <authorList>
            <person name="Ohtsubo Y."/>
            <person name="Nagata Y."/>
            <person name="Numata M."/>
            <person name="Tsuchikane K."/>
            <person name="Hosoyama A."/>
            <person name="Yamazoe A."/>
            <person name="Tsuda M."/>
            <person name="Fujita N."/>
            <person name="Kawai F."/>
        </authorList>
    </citation>
    <scope>NUCLEOTIDE SEQUENCE [LARGE SCALE GENOMIC DNA]</scope>
    <source>
        <strain evidence="2 3">EY-1</strain>
    </source>
</reference>
<evidence type="ECO:0000313" key="3">
    <source>
        <dbReference type="Proteomes" id="UP000058074"/>
    </source>
</evidence>
<dbReference type="AlphaFoldDB" id="A0A0N9U6T6"/>
<organism evidence="2 3">
    <name type="scientific">Sphingopyxis macrogoltabida</name>
    <name type="common">Sphingomonas macrogoltabidus</name>
    <dbReference type="NCBI Taxonomy" id="33050"/>
    <lineage>
        <taxon>Bacteria</taxon>
        <taxon>Pseudomonadati</taxon>
        <taxon>Pseudomonadota</taxon>
        <taxon>Alphaproteobacteria</taxon>
        <taxon>Sphingomonadales</taxon>
        <taxon>Sphingomonadaceae</taxon>
        <taxon>Sphingopyxis</taxon>
    </lineage>
</organism>
<dbReference type="Proteomes" id="UP000058074">
    <property type="component" value="Chromosome"/>
</dbReference>
<keyword evidence="1" id="KW-0472">Membrane</keyword>
<dbReference type="PATRIC" id="fig|33050.5.peg.2360"/>
<proteinExistence type="predicted"/>
<sequence>MRIGIAHFVGLLTVGFYGTIGTSGGFGAGAFVGTFAGAILSLPWIATVLAIVWFRPNALDRHIIPFCVLGPIVVCGSWWAIDGTSLLDAVALSSVTSTVCVLALTLAERRKMLVG</sequence>
<protein>
    <submittedName>
        <fullName evidence="2">Uncharacterized protein</fullName>
    </submittedName>
</protein>
<evidence type="ECO:0000313" key="2">
    <source>
        <dbReference type="EMBL" id="ALH80953.1"/>
    </source>
</evidence>
<gene>
    <name evidence="2" type="ORF">AN936_11415</name>
</gene>
<feature type="transmembrane region" description="Helical" evidence="1">
    <location>
        <begin position="63"/>
        <end position="81"/>
    </location>
</feature>
<evidence type="ECO:0000256" key="1">
    <source>
        <dbReference type="SAM" id="Phobius"/>
    </source>
</evidence>
<name>A0A0N9U6T6_SPHMC</name>
<dbReference type="EMBL" id="CP012700">
    <property type="protein sequence ID" value="ALH80953.1"/>
    <property type="molecule type" value="Genomic_DNA"/>
</dbReference>
<dbReference type="KEGG" id="smag:AN936_11415"/>
<accession>A0A0N9U6T6</accession>
<feature type="transmembrane region" description="Helical" evidence="1">
    <location>
        <begin position="87"/>
        <end position="107"/>
    </location>
</feature>
<keyword evidence="1" id="KW-0812">Transmembrane</keyword>
<feature type="transmembrane region" description="Helical" evidence="1">
    <location>
        <begin position="28"/>
        <end position="54"/>
    </location>
</feature>